<protein>
    <recommendedName>
        <fullName evidence="2">Peptidase A2 domain-containing protein</fullName>
    </recommendedName>
</protein>
<dbReference type="InterPro" id="IPR001995">
    <property type="entry name" value="Peptidase_A2_cat"/>
</dbReference>
<gene>
    <name evidence="3" type="ORF">GCM10007859_02280</name>
</gene>
<comment type="caution">
    <text evidence="3">The sequence shown here is derived from an EMBL/GenBank/DDBJ whole genome shotgun (WGS) entry which is preliminary data.</text>
</comment>
<dbReference type="InterPro" id="IPR021109">
    <property type="entry name" value="Peptidase_aspartic_dom_sf"/>
</dbReference>
<dbReference type="EMBL" id="BSOY01000002">
    <property type="protein sequence ID" value="GLS00224.1"/>
    <property type="molecule type" value="Genomic_DNA"/>
</dbReference>
<dbReference type="InterPro" id="IPR001969">
    <property type="entry name" value="Aspartic_peptidase_AS"/>
</dbReference>
<proteinExistence type="predicted"/>
<dbReference type="PROSITE" id="PS00141">
    <property type="entry name" value="ASP_PROTEASE"/>
    <property type="match status" value="2"/>
</dbReference>
<organism evidence="3 4">
    <name type="scientific">Brevundimonas denitrificans</name>
    <dbReference type="NCBI Taxonomy" id="1443434"/>
    <lineage>
        <taxon>Bacteria</taxon>
        <taxon>Pseudomonadati</taxon>
        <taxon>Pseudomonadota</taxon>
        <taxon>Alphaproteobacteria</taxon>
        <taxon>Caulobacterales</taxon>
        <taxon>Caulobacteraceae</taxon>
        <taxon>Brevundimonas</taxon>
    </lineage>
</organism>
<evidence type="ECO:0000259" key="2">
    <source>
        <dbReference type="PROSITE" id="PS50175"/>
    </source>
</evidence>
<name>A0ABQ6BF07_9CAUL</name>
<dbReference type="CDD" id="cd00303">
    <property type="entry name" value="retropepsin_like"/>
    <property type="match status" value="1"/>
</dbReference>
<sequence length="363" mass="37533">MAVWTASGGADRTASHRPVIEPDAAVSLSRRDHGDAGAGGGQAPSSAGMNRRSLLIRTAGLAAVVGGAWWARETLLWPKPTLAYVESGATPWLAYARNALVPTVRVRLGGLEVVALIDSGAQYSVIDRALVAALPSAGRSLFDMPLVAYGVGGGAQVGRGTTLAVDLPGLSIRGLRAAILDLGPLASREGLHTPLILGQDVLGEAVLALDPRRRHARLVRREAFVRPPDLAPAIVRRQGGSLVTEVMVEDSAVEAVVDTGASALLGLSREAASGAGLLDGRPQGRGVSLVLGGALRSATVEARTVTFADHLYRRVSVGVFDQPPLPNFPGGLVGMEAFNGRRVAMDLGAGALFVSRPLDLTVG</sequence>
<dbReference type="Proteomes" id="UP001156921">
    <property type="component" value="Unassembled WGS sequence"/>
</dbReference>
<evidence type="ECO:0000256" key="1">
    <source>
        <dbReference type="ARBA" id="ARBA00022801"/>
    </source>
</evidence>
<feature type="domain" description="Peptidase A2" evidence="2">
    <location>
        <begin position="113"/>
        <end position="201"/>
    </location>
</feature>
<reference evidence="4" key="1">
    <citation type="journal article" date="2019" name="Int. J. Syst. Evol. Microbiol.">
        <title>The Global Catalogue of Microorganisms (GCM) 10K type strain sequencing project: providing services to taxonomists for standard genome sequencing and annotation.</title>
        <authorList>
            <consortium name="The Broad Institute Genomics Platform"/>
            <consortium name="The Broad Institute Genome Sequencing Center for Infectious Disease"/>
            <person name="Wu L."/>
            <person name="Ma J."/>
        </authorList>
    </citation>
    <scope>NUCLEOTIDE SEQUENCE [LARGE SCALE GENOMIC DNA]</scope>
    <source>
        <strain evidence="4">NBRC 110107</strain>
    </source>
</reference>
<keyword evidence="1" id="KW-0378">Hydrolase</keyword>
<evidence type="ECO:0000313" key="4">
    <source>
        <dbReference type="Proteomes" id="UP001156921"/>
    </source>
</evidence>
<accession>A0ABQ6BF07</accession>
<dbReference type="PROSITE" id="PS50175">
    <property type="entry name" value="ASP_PROT_RETROV"/>
    <property type="match status" value="1"/>
</dbReference>
<dbReference type="Pfam" id="PF13650">
    <property type="entry name" value="Asp_protease_2"/>
    <property type="match status" value="2"/>
</dbReference>
<dbReference type="SUPFAM" id="SSF50630">
    <property type="entry name" value="Acid proteases"/>
    <property type="match status" value="1"/>
</dbReference>
<dbReference type="Gene3D" id="2.40.70.10">
    <property type="entry name" value="Acid Proteases"/>
    <property type="match status" value="2"/>
</dbReference>
<evidence type="ECO:0000313" key="3">
    <source>
        <dbReference type="EMBL" id="GLS00224.1"/>
    </source>
</evidence>
<keyword evidence="4" id="KW-1185">Reference proteome</keyword>